<dbReference type="EMBL" id="REGN01006406">
    <property type="protein sequence ID" value="RNA09662.1"/>
    <property type="molecule type" value="Genomic_DNA"/>
</dbReference>
<evidence type="ECO:0000313" key="2">
    <source>
        <dbReference type="Proteomes" id="UP000276133"/>
    </source>
</evidence>
<dbReference type="OrthoDB" id="10223864at2759"/>
<dbReference type="InterPro" id="IPR036322">
    <property type="entry name" value="WD40_repeat_dom_sf"/>
</dbReference>
<dbReference type="Proteomes" id="UP000276133">
    <property type="component" value="Unassembled WGS sequence"/>
</dbReference>
<organism evidence="1 2">
    <name type="scientific">Brachionus plicatilis</name>
    <name type="common">Marine rotifer</name>
    <name type="synonym">Brachionus muelleri</name>
    <dbReference type="NCBI Taxonomy" id="10195"/>
    <lineage>
        <taxon>Eukaryota</taxon>
        <taxon>Metazoa</taxon>
        <taxon>Spiralia</taxon>
        <taxon>Gnathifera</taxon>
        <taxon>Rotifera</taxon>
        <taxon>Eurotatoria</taxon>
        <taxon>Monogononta</taxon>
        <taxon>Pseudotrocha</taxon>
        <taxon>Ploima</taxon>
        <taxon>Brachionidae</taxon>
        <taxon>Brachionus</taxon>
    </lineage>
</organism>
<accession>A0A3M7QEP0</accession>
<protein>
    <submittedName>
        <fullName evidence="1">Uncharacterized protein</fullName>
    </submittedName>
</protein>
<reference evidence="1 2" key="1">
    <citation type="journal article" date="2018" name="Sci. Rep.">
        <title>Genomic signatures of local adaptation to the degree of environmental predictability in rotifers.</title>
        <authorList>
            <person name="Franch-Gras L."/>
            <person name="Hahn C."/>
            <person name="Garcia-Roger E.M."/>
            <person name="Carmona M.J."/>
            <person name="Serra M."/>
            <person name="Gomez A."/>
        </authorList>
    </citation>
    <scope>NUCLEOTIDE SEQUENCE [LARGE SCALE GENOMIC DNA]</scope>
    <source>
        <strain evidence="1">HYR1</strain>
    </source>
</reference>
<comment type="caution">
    <text evidence="1">The sequence shown here is derived from an EMBL/GenBank/DDBJ whole genome shotgun (WGS) entry which is preliminary data.</text>
</comment>
<name>A0A3M7QEP0_BRAPC</name>
<dbReference type="SUPFAM" id="SSF50978">
    <property type="entry name" value="WD40 repeat-like"/>
    <property type="match status" value="1"/>
</dbReference>
<gene>
    <name evidence="1" type="ORF">BpHYR1_041943</name>
</gene>
<dbReference type="AlphaFoldDB" id="A0A3M7QEP0"/>
<evidence type="ECO:0000313" key="1">
    <source>
        <dbReference type="EMBL" id="RNA09662.1"/>
    </source>
</evidence>
<proteinExistence type="predicted"/>
<sequence>MSNGSHDTKESTRKNKFFPKQLLDMSCQWKNKSDTSKIDHKLQVAYQNHSQILQLKRMVFELTHIIHLFCIKIMQCEYCNEKEDDKGLFSLPCGYLVCSHHIKSAEDYFNCFVCDEHMINRQSCLQMPRNRKKMEKISFIEKKKDILNICDQIEQFKLDPKSFLEKASDDIINKIDLKREVLKTNLNKQVDNYYESLLNEVKEKQLNIIDSVKVDFEGINTQEIREKLNLDSDVNSTDYQVQIESLVNLRSSYLDEHLKIFQSFMNTEFFEGEEEPQVKMSKFFGTIDLRDSNETFGGKTGKSAYSKTLSNEFKLIAKVGLEKILELSSDNDEIIAIDSEFHAKIWYNLKFLNTFDIVRKDYRCVELFSTNHKFESFMKEGLSYVGFSIYNIQTGKLEKYKEIRENSIGNISTIEKINKDECHDSKISTFVPCENGLIVSICVNGEIKIWDQNNLRFIKETTAINPTYARILKSELII</sequence>
<keyword evidence="2" id="KW-1185">Reference proteome</keyword>